<reference evidence="8 9" key="1">
    <citation type="submission" date="2017-05" db="EMBL/GenBank/DDBJ databases">
        <title>Acinetobacter populi ANC 5415 (= PBJ7), whole genome shotgun sequencing project.</title>
        <authorList>
            <person name="Nemec A."/>
            <person name="Radolfova-Krizova L."/>
        </authorList>
    </citation>
    <scope>NUCLEOTIDE SEQUENCE [LARGE SCALE GENOMIC DNA]</scope>
    <source>
        <strain evidence="8 9">PBJ7</strain>
    </source>
</reference>
<feature type="transmembrane region" description="Helical" evidence="7">
    <location>
        <begin position="137"/>
        <end position="154"/>
    </location>
</feature>
<evidence type="ECO:0000313" key="8">
    <source>
        <dbReference type="EMBL" id="OUY06793.1"/>
    </source>
</evidence>
<keyword evidence="3" id="KW-1003">Cell membrane</keyword>
<dbReference type="GO" id="GO:0005886">
    <property type="term" value="C:plasma membrane"/>
    <property type="evidence" value="ECO:0007669"/>
    <property type="project" value="UniProtKB-SubCell"/>
</dbReference>
<comment type="subcellular location">
    <subcellularLocation>
        <location evidence="1">Cell membrane</location>
        <topology evidence="1">Multi-pass membrane protein</topology>
    </subcellularLocation>
</comment>
<name>A0A1Z9YX72_9GAMM</name>
<keyword evidence="4 7" id="KW-0812">Transmembrane</keyword>
<dbReference type="RefSeq" id="WP_087621151.1">
    <property type="nucleotide sequence ID" value="NZ_NEXX01000004.1"/>
</dbReference>
<dbReference type="EMBL" id="NEXX01000004">
    <property type="protein sequence ID" value="OUY06793.1"/>
    <property type="molecule type" value="Genomic_DNA"/>
</dbReference>
<dbReference type="PANTHER" id="PTHR43663">
    <property type="entry name" value="CHROMATE TRANSPORT PROTEIN-RELATED"/>
    <property type="match status" value="1"/>
</dbReference>
<evidence type="ECO:0000256" key="6">
    <source>
        <dbReference type="ARBA" id="ARBA00023136"/>
    </source>
</evidence>
<dbReference type="InterPro" id="IPR003370">
    <property type="entry name" value="Chromate_transpt"/>
</dbReference>
<dbReference type="GO" id="GO:0015109">
    <property type="term" value="F:chromate transmembrane transporter activity"/>
    <property type="evidence" value="ECO:0007669"/>
    <property type="project" value="InterPro"/>
</dbReference>
<dbReference type="PANTHER" id="PTHR43663:SF1">
    <property type="entry name" value="CHROMATE TRANSPORTER"/>
    <property type="match status" value="1"/>
</dbReference>
<dbReference type="OrthoDB" id="8969999at2"/>
<dbReference type="InterPro" id="IPR052518">
    <property type="entry name" value="CHR_Transporter"/>
</dbReference>
<evidence type="ECO:0000256" key="3">
    <source>
        <dbReference type="ARBA" id="ARBA00022475"/>
    </source>
</evidence>
<dbReference type="Proteomes" id="UP000196536">
    <property type="component" value="Unassembled WGS sequence"/>
</dbReference>
<feature type="transmembrane region" description="Helical" evidence="7">
    <location>
        <begin position="79"/>
        <end position="101"/>
    </location>
</feature>
<comment type="similarity">
    <text evidence="2">Belongs to the chromate ion transporter (CHR) (TC 2.A.51) family.</text>
</comment>
<keyword evidence="6 7" id="KW-0472">Membrane</keyword>
<dbReference type="AlphaFoldDB" id="A0A1Z9YX72"/>
<organism evidence="8 9">
    <name type="scientific">Acinetobacter populi</name>
    <dbReference type="NCBI Taxonomy" id="1582270"/>
    <lineage>
        <taxon>Bacteria</taxon>
        <taxon>Pseudomonadati</taxon>
        <taxon>Pseudomonadota</taxon>
        <taxon>Gammaproteobacteria</taxon>
        <taxon>Moraxellales</taxon>
        <taxon>Moraxellaceae</taxon>
        <taxon>Acinetobacter</taxon>
    </lineage>
</organism>
<evidence type="ECO:0000256" key="5">
    <source>
        <dbReference type="ARBA" id="ARBA00022989"/>
    </source>
</evidence>
<evidence type="ECO:0000256" key="1">
    <source>
        <dbReference type="ARBA" id="ARBA00004651"/>
    </source>
</evidence>
<feature type="transmembrane region" description="Helical" evidence="7">
    <location>
        <begin position="47"/>
        <end position="67"/>
    </location>
</feature>
<sequence>MNPIILPNCKAIFLGFFKLGLLGFGGVLPLARYMIVEEKKWISADEFTNLLGICQILPGGNIINMSLAIGLQFQGIKGAISAIIGLFFAPTVIVVLIYQFYLQFQNIIWVQHFILGLAASAAGLLIATGLKMLKPIIRNNLTIITLALTFILIVGGKLPLLVTLLLLLTVNLCIIRMKKNQYGID</sequence>
<feature type="transmembrane region" description="Helical" evidence="7">
    <location>
        <begin position="12"/>
        <end position="35"/>
    </location>
</feature>
<protein>
    <submittedName>
        <fullName evidence="8">Chromate transporter</fullName>
    </submittedName>
</protein>
<gene>
    <name evidence="8" type="ORF">CAP51_11990</name>
</gene>
<comment type="caution">
    <text evidence="8">The sequence shown here is derived from an EMBL/GenBank/DDBJ whole genome shotgun (WGS) entry which is preliminary data.</text>
</comment>
<evidence type="ECO:0000256" key="4">
    <source>
        <dbReference type="ARBA" id="ARBA00022692"/>
    </source>
</evidence>
<evidence type="ECO:0000256" key="2">
    <source>
        <dbReference type="ARBA" id="ARBA00005262"/>
    </source>
</evidence>
<proteinExistence type="inferred from homology"/>
<dbReference type="Pfam" id="PF02417">
    <property type="entry name" value="Chromate_transp"/>
    <property type="match status" value="1"/>
</dbReference>
<accession>A0A1Z9YX72</accession>
<evidence type="ECO:0000256" key="7">
    <source>
        <dbReference type="SAM" id="Phobius"/>
    </source>
</evidence>
<feature type="transmembrane region" description="Helical" evidence="7">
    <location>
        <begin position="160"/>
        <end position="177"/>
    </location>
</feature>
<feature type="transmembrane region" description="Helical" evidence="7">
    <location>
        <begin position="107"/>
        <end position="130"/>
    </location>
</feature>
<evidence type="ECO:0000313" key="9">
    <source>
        <dbReference type="Proteomes" id="UP000196536"/>
    </source>
</evidence>
<keyword evidence="9" id="KW-1185">Reference proteome</keyword>
<keyword evidence="5 7" id="KW-1133">Transmembrane helix</keyword>